<dbReference type="CDD" id="cd00009">
    <property type="entry name" value="AAA"/>
    <property type="match status" value="1"/>
</dbReference>
<keyword evidence="4" id="KW-1185">Reference proteome</keyword>
<dbReference type="PIRSF" id="PIRSF002849">
    <property type="entry name" value="AAA_ATPase_chaperone_MoxR_prd"/>
    <property type="match status" value="1"/>
</dbReference>
<sequence length="328" mass="35413">MSTPVEERDIVTQTPGQVYELIAANVQKVVRGKPQVVRLAVAALFSEGHLLVEDVPGLGKTTLARCLARSIGGSWNRIQFTPDLLPGDVTGVQVYHQGDEEFAFHPGSVFANVVLADEINRGTPKTQSALLEVMSERRVTVDAVSHEVPRPFLVIATQNPIEMAGTYRLPEAQLDRFLMRLRMGYPDRASEALIVMSDRAGVDPDELPAVVDVPTLRGAIAQARAARIDPAVIDYATSITAATRQHPEVRYGASPRGTIALVSAAQSLAATYGRAFVTVDDIKEVAHPVLDHRLILKPEAELRQREAEGVVADLLAQLPVPVTSASGV</sequence>
<dbReference type="InterPro" id="IPR011703">
    <property type="entry name" value="ATPase_AAA-3"/>
</dbReference>
<dbReference type="Gene3D" id="3.40.50.300">
    <property type="entry name" value="P-loop containing nucleotide triphosphate hydrolases"/>
    <property type="match status" value="1"/>
</dbReference>
<feature type="domain" description="ChlI/MoxR AAA lid" evidence="2">
    <location>
        <begin position="242"/>
        <end position="308"/>
    </location>
</feature>
<dbReference type="GO" id="GO:0005524">
    <property type="term" value="F:ATP binding"/>
    <property type="evidence" value="ECO:0007669"/>
    <property type="project" value="InterPro"/>
</dbReference>
<gene>
    <name evidence="3" type="ORF">DFJ66_2375</name>
</gene>
<evidence type="ECO:0000259" key="2">
    <source>
        <dbReference type="Pfam" id="PF17863"/>
    </source>
</evidence>
<proteinExistence type="predicted"/>
<name>A0A495X5A3_9PSEU</name>
<dbReference type="InterPro" id="IPR041628">
    <property type="entry name" value="ChlI/MoxR_AAA_lid"/>
</dbReference>
<organism evidence="3 4">
    <name type="scientific">Saccharothrix variisporea</name>
    <dbReference type="NCBI Taxonomy" id="543527"/>
    <lineage>
        <taxon>Bacteria</taxon>
        <taxon>Bacillati</taxon>
        <taxon>Actinomycetota</taxon>
        <taxon>Actinomycetes</taxon>
        <taxon>Pseudonocardiales</taxon>
        <taxon>Pseudonocardiaceae</taxon>
        <taxon>Saccharothrix</taxon>
    </lineage>
</organism>
<dbReference type="Proteomes" id="UP000272729">
    <property type="component" value="Unassembled WGS sequence"/>
</dbReference>
<dbReference type="EMBL" id="RBXR01000001">
    <property type="protein sequence ID" value="RKT69180.1"/>
    <property type="molecule type" value="Genomic_DNA"/>
</dbReference>
<dbReference type="InterPro" id="IPR050764">
    <property type="entry name" value="CbbQ/NirQ/NorQ/GpvN"/>
</dbReference>
<evidence type="ECO:0000313" key="4">
    <source>
        <dbReference type="Proteomes" id="UP000272729"/>
    </source>
</evidence>
<dbReference type="GO" id="GO:0016887">
    <property type="term" value="F:ATP hydrolysis activity"/>
    <property type="evidence" value="ECO:0007669"/>
    <property type="project" value="InterPro"/>
</dbReference>
<dbReference type="PANTHER" id="PTHR42759">
    <property type="entry name" value="MOXR FAMILY PROTEIN"/>
    <property type="match status" value="1"/>
</dbReference>
<comment type="caution">
    <text evidence="3">The sequence shown here is derived from an EMBL/GenBank/DDBJ whole genome shotgun (WGS) entry which is preliminary data.</text>
</comment>
<evidence type="ECO:0000259" key="1">
    <source>
        <dbReference type="Pfam" id="PF07726"/>
    </source>
</evidence>
<dbReference type="PANTHER" id="PTHR42759:SF5">
    <property type="entry name" value="METHANOL DEHYDROGENASE REGULATOR"/>
    <property type="match status" value="1"/>
</dbReference>
<accession>A0A495X5A3</accession>
<reference evidence="3 4" key="1">
    <citation type="submission" date="2018-10" db="EMBL/GenBank/DDBJ databases">
        <title>Sequencing the genomes of 1000 actinobacteria strains.</title>
        <authorList>
            <person name="Klenk H.-P."/>
        </authorList>
    </citation>
    <scope>NUCLEOTIDE SEQUENCE [LARGE SCALE GENOMIC DNA]</scope>
    <source>
        <strain evidence="3 4">DSM 43911</strain>
    </source>
</reference>
<feature type="domain" description="ATPase AAA-3" evidence="1">
    <location>
        <begin position="49"/>
        <end position="179"/>
    </location>
</feature>
<dbReference type="AlphaFoldDB" id="A0A495X5A3"/>
<dbReference type="InterPro" id="IPR027417">
    <property type="entry name" value="P-loop_NTPase"/>
</dbReference>
<dbReference type="Pfam" id="PF17863">
    <property type="entry name" value="AAA_lid_2"/>
    <property type="match status" value="1"/>
</dbReference>
<protein>
    <submittedName>
        <fullName evidence="3">MoxR-like ATPase</fullName>
    </submittedName>
</protein>
<dbReference type="Pfam" id="PF07726">
    <property type="entry name" value="AAA_3"/>
    <property type="match status" value="1"/>
</dbReference>
<evidence type="ECO:0000313" key="3">
    <source>
        <dbReference type="EMBL" id="RKT69180.1"/>
    </source>
</evidence>
<dbReference type="Gene3D" id="1.10.8.80">
    <property type="entry name" value="Magnesium chelatase subunit I, C-Terminal domain"/>
    <property type="match status" value="1"/>
</dbReference>
<dbReference type="SUPFAM" id="SSF52540">
    <property type="entry name" value="P-loop containing nucleoside triphosphate hydrolases"/>
    <property type="match status" value="1"/>
</dbReference>